<evidence type="ECO:0000313" key="2">
    <source>
        <dbReference type="EMBL" id="GEC09979.1"/>
    </source>
</evidence>
<gene>
    <name evidence="2" type="ORF">SSP24_76340</name>
</gene>
<dbReference type="InterPro" id="IPR029058">
    <property type="entry name" value="AB_hydrolase_fold"/>
</dbReference>
<comment type="caution">
    <text evidence="2">The sequence shown here is derived from an EMBL/GenBank/DDBJ whole genome shotgun (WGS) entry which is preliminary data.</text>
</comment>
<dbReference type="InterPro" id="IPR002018">
    <property type="entry name" value="CarbesteraseB"/>
</dbReference>
<keyword evidence="3" id="KW-1185">Reference proteome</keyword>
<accession>A0A4Y3VWB2</accession>
<name>A0A4Y3VWB2_9ACTN</name>
<evidence type="ECO:0000313" key="3">
    <source>
        <dbReference type="Proteomes" id="UP000317881"/>
    </source>
</evidence>
<sequence length="216" mass="22892">MLDGGVLPRDPQQAVTEGAATDIPLLIGATRDEVRVFQMIGGDSFRPSDESVLYAEMRRAGVTEPEKLLDAYRHRIADSDDLADLRSAFLSDAIYRMPATRLARAQTAAGGRAFHYLLLDEPCGPAMGAFHGADLLHVFDKLALVDAGTPEHLAARDILVGAWAAFAATGDPGWPAYSPDTAANSPAIGGASATANQMVTEPPADDITDLWHTPPA</sequence>
<dbReference type="AlphaFoldDB" id="A0A4Y3VWB2"/>
<dbReference type="SUPFAM" id="SSF53474">
    <property type="entry name" value="alpha/beta-Hydrolases"/>
    <property type="match status" value="1"/>
</dbReference>
<dbReference type="Pfam" id="PF00135">
    <property type="entry name" value="COesterase"/>
    <property type="match status" value="1"/>
</dbReference>
<dbReference type="PANTHER" id="PTHR11559">
    <property type="entry name" value="CARBOXYLESTERASE"/>
    <property type="match status" value="1"/>
</dbReference>
<evidence type="ECO:0000259" key="1">
    <source>
        <dbReference type="Pfam" id="PF00135"/>
    </source>
</evidence>
<reference evidence="2 3" key="1">
    <citation type="submission" date="2019-06" db="EMBL/GenBank/DDBJ databases">
        <title>Whole genome shotgun sequence of Streptomyces spinoverrucosus NBRC 14228.</title>
        <authorList>
            <person name="Hosoyama A."/>
            <person name="Uohara A."/>
            <person name="Ohji S."/>
            <person name="Ichikawa N."/>
        </authorList>
    </citation>
    <scope>NUCLEOTIDE SEQUENCE [LARGE SCALE GENOMIC DNA]</scope>
    <source>
        <strain evidence="2 3">NBRC 14228</strain>
    </source>
</reference>
<feature type="domain" description="Carboxylesterase type B" evidence="1">
    <location>
        <begin position="2"/>
        <end position="173"/>
    </location>
</feature>
<proteinExistence type="predicted"/>
<protein>
    <recommendedName>
        <fullName evidence="1">Carboxylesterase type B domain-containing protein</fullName>
    </recommendedName>
</protein>
<dbReference type="EMBL" id="BJND01000088">
    <property type="protein sequence ID" value="GEC09979.1"/>
    <property type="molecule type" value="Genomic_DNA"/>
</dbReference>
<dbReference type="RefSeq" id="WP_167529820.1">
    <property type="nucleotide sequence ID" value="NZ_BJND01000088.1"/>
</dbReference>
<dbReference type="Proteomes" id="UP000317881">
    <property type="component" value="Unassembled WGS sequence"/>
</dbReference>
<dbReference type="InterPro" id="IPR050309">
    <property type="entry name" value="Type-B_Carboxylest/Lipase"/>
</dbReference>
<dbReference type="Gene3D" id="3.40.50.1820">
    <property type="entry name" value="alpha/beta hydrolase"/>
    <property type="match status" value="1"/>
</dbReference>
<organism evidence="2 3">
    <name type="scientific">Streptomyces spinoverrucosus</name>
    <dbReference type="NCBI Taxonomy" id="284043"/>
    <lineage>
        <taxon>Bacteria</taxon>
        <taxon>Bacillati</taxon>
        <taxon>Actinomycetota</taxon>
        <taxon>Actinomycetes</taxon>
        <taxon>Kitasatosporales</taxon>
        <taxon>Streptomycetaceae</taxon>
        <taxon>Streptomyces</taxon>
    </lineage>
</organism>